<evidence type="ECO:0000313" key="2">
    <source>
        <dbReference type="EMBL" id="CAE2239813.1"/>
    </source>
</evidence>
<evidence type="ECO:0000256" key="1">
    <source>
        <dbReference type="SAM" id="MobiDB-lite"/>
    </source>
</evidence>
<feature type="compositionally biased region" description="Polar residues" evidence="1">
    <location>
        <begin position="56"/>
        <end position="68"/>
    </location>
</feature>
<dbReference type="EMBL" id="HBKQ01022637">
    <property type="protein sequence ID" value="CAE2239813.1"/>
    <property type="molecule type" value="Transcribed_RNA"/>
</dbReference>
<proteinExistence type="predicted"/>
<dbReference type="AlphaFoldDB" id="A0A7S4IU73"/>
<feature type="compositionally biased region" description="Basic and acidic residues" evidence="1">
    <location>
        <begin position="124"/>
        <end position="133"/>
    </location>
</feature>
<reference evidence="2" key="1">
    <citation type="submission" date="2021-01" db="EMBL/GenBank/DDBJ databases">
        <authorList>
            <person name="Corre E."/>
            <person name="Pelletier E."/>
            <person name="Niang G."/>
            <person name="Scheremetjew M."/>
            <person name="Finn R."/>
            <person name="Kale V."/>
            <person name="Holt S."/>
            <person name="Cochrane G."/>
            <person name="Meng A."/>
            <person name="Brown T."/>
            <person name="Cohen L."/>
        </authorList>
    </citation>
    <scope>NUCLEOTIDE SEQUENCE</scope>
    <source>
        <strain evidence="2">Isolate 1302-5</strain>
    </source>
</reference>
<gene>
    <name evidence="2" type="ORF">OAUR00152_LOCUS15377</name>
</gene>
<feature type="compositionally biased region" description="Basic and acidic residues" evidence="1">
    <location>
        <begin position="81"/>
        <end position="110"/>
    </location>
</feature>
<feature type="region of interest" description="Disordered" evidence="1">
    <location>
        <begin position="1"/>
        <end position="161"/>
    </location>
</feature>
<protein>
    <submittedName>
        <fullName evidence="2">Uncharacterized protein</fullName>
    </submittedName>
</protein>
<name>A0A7S4IU73_9STRA</name>
<feature type="compositionally biased region" description="Acidic residues" evidence="1">
    <location>
        <begin position="1"/>
        <end position="10"/>
    </location>
</feature>
<accession>A0A7S4IU73</accession>
<feature type="compositionally biased region" description="Polar residues" evidence="1">
    <location>
        <begin position="32"/>
        <end position="48"/>
    </location>
</feature>
<organism evidence="2">
    <name type="scientific">Odontella aurita</name>
    <dbReference type="NCBI Taxonomy" id="265563"/>
    <lineage>
        <taxon>Eukaryota</taxon>
        <taxon>Sar</taxon>
        <taxon>Stramenopiles</taxon>
        <taxon>Ochrophyta</taxon>
        <taxon>Bacillariophyta</taxon>
        <taxon>Mediophyceae</taxon>
        <taxon>Biddulphiophycidae</taxon>
        <taxon>Eupodiscales</taxon>
        <taxon>Odontellaceae</taxon>
        <taxon>Odontella</taxon>
    </lineage>
</organism>
<feature type="compositionally biased region" description="Basic and acidic residues" evidence="1">
    <location>
        <begin position="140"/>
        <end position="158"/>
    </location>
</feature>
<sequence>MAFQEEEAGTSDEGSVGGELNQFFDRHEGKGRSTSGPSQEAGSGTASVDWSALGAFTSTPPSEHSSQSKGDDGTLALDLWEDAKRNAARSRDVNADRQSRLERQNADLRKSRQTQLTETITRGVEARARRETEEALAQSRRAEEEKSRREEAKEEQRRRIASVKRTVDLSPEHTYEQLFINMDLCVSRCSSGSSDFGF</sequence>